<feature type="region of interest" description="Disordered" evidence="1">
    <location>
        <begin position="27"/>
        <end position="47"/>
    </location>
</feature>
<name>A0A7R9CXU7_TIMPO</name>
<organism evidence="2">
    <name type="scientific">Timema poppense</name>
    <name type="common">Walking stick</name>
    <dbReference type="NCBI Taxonomy" id="170557"/>
    <lineage>
        <taxon>Eukaryota</taxon>
        <taxon>Metazoa</taxon>
        <taxon>Ecdysozoa</taxon>
        <taxon>Arthropoda</taxon>
        <taxon>Hexapoda</taxon>
        <taxon>Insecta</taxon>
        <taxon>Pterygota</taxon>
        <taxon>Neoptera</taxon>
        <taxon>Polyneoptera</taxon>
        <taxon>Phasmatodea</taxon>
        <taxon>Timematodea</taxon>
        <taxon>Timematoidea</taxon>
        <taxon>Timematidae</taxon>
        <taxon>Timema</taxon>
    </lineage>
</organism>
<evidence type="ECO:0000313" key="2">
    <source>
        <dbReference type="EMBL" id="CAD7404479.1"/>
    </source>
</evidence>
<reference evidence="2" key="1">
    <citation type="submission" date="2020-11" db="EMBL/GenBank/DDBJ databases">
        <authorList>
            <person name="Tran Van P."/>
        </authorList>
    </citation>
    <scope>NUCLEOTIDE SEQUENCE</scope>
</reference>
<protein>
    <submittedName>
        <fullName evidence="2">Uncharacterized protein</fullName>
    </submittedName>
</protein>
<proteinExistence type="predicted"/>
<dbReference type="EMBL" id="OD002186">
    <property type="protein sequence ID" value="CAD7404479.1"/>
    <property type="molecule type" value="Genomic_DNA"/>
</dbReference>
<gene>
    <name evidence="2" type="ORF">TPSB3V08_LOCUS4516</name>
</gene>
<evidence type="ECO:0000256" key="1">
    <source>
        <dbReference type="SAM" id="MobiDB-lite"/>
    </source>
</evidence>
<dbReference type="AlphaFoldDB" id="A0A7R9CXU7"/>
<sequence>MNALELATGSDNGRRIQRHALLADLQNTISPPGSGLTSPGSGYGSLNGPRLREHVVSTERYETSPASAHTSPTLTSRSVADPNLVTWKYVSCHLKQSSGSPPSPFVVHSADHSFITTVFDHSTTDARESLDDVARRYLSSRGRSQNRPTAERRIIKRMLLSSSLPSGMENIANVYTVLIMWTQENFLRLIELLHAAPSLWQVNSKEYRDRNKRGMQCEQLQSI</sequence>
<accession>A0A7R9CXU7</accession>
<feature type="compositionally biased region" description="Low complexity" evidence="1">
    <location>
        <begin position="30"/>
        <end position="40"/>
    </location>
</feature>